<dbReference type="AlphaFoldDB" id="A0A1L7XH46"/>
<dbReference type="InterPro" id="IPR036047">
    <property type="entry name" value="F-box-like_dom_sf"/>
</dbReference>
<dbReference type="InterPro" id="IPR001810">
    <property type="entry name" value="F-box_dom"/>
</dbReference>
<evidence type="ECO:0000259" key="2">
    <source>
        <dbReference type="PROSITE" id="PS50181"/>
    </source>
</evidence>
<dbReference type="CDD" id="cd09917">
    <property type="entry name" value="F-box_SF"/>
    <property type="match status" value="1"/>
</dbReference>
<evidence type="ECO:0000256" key="1">
    <source>
        <dbReference type="SAM" id="MobiDB-lite"/>
    </source>
</evidence>
<dbReference type="OrthoDB" id="2588098at2759"/>
<dbReference type="PROSITE" id="PS50181">
    <property type="entry name" value="FBOX"/>
    <property type="match status" value="1"/>
</dbReference>
<reference evidence="3 4" key="1">
    <citation type="submission" date="2016-03" db="EMBL/GenBank/DDBJ databases">
        <authorList>
            <person name="Ploux O."/>
        </authorList>
    </citation>
    <scope>NUCLEOTIDE SEQUENCE [LARGE SCALE GENOMIC DNA]</scope>
    <source>
        <strain evidence="3 4">UAMH 11012</strain>
    </source>
</reference>
<evidence type="ECO:0000313" key="3">
    <source>
        <dbReference type="EMBL" id="CZR64354.1"/>
    </source>
</evidence>
<keyword evidence="4" id="KW-1185">Reference proteome</keyword>
<proteinExistence type="predicted"/>
<evidence type="ECO:0000313" key="4">
    <source>
        <dbReference type="Proteomes" id="UP000184330"/>
    </source>
</evidence>
<dbReference type="EMBL" id="FJOG01000026">
    <property type="protein sequence ID" value="CZR64354.1"/>
    <property type="molecule type" value="Genomic_DNA"/>
</dbReference>
<organism evidence="3 4">
    <name type="scientific">Phialocephala subalpina</name>
    <dbReference type="NCBI Taxonomy" id="576137"/>
    <lineage>
        <taxon>Eukaryota</taxon>
        <taxon>Fungi</taxon>
        <taxon>Dikarya</taxon>
        <taxon>Ascomycota</taxon>
        <taxon>Pezizomycotina</taxon>
        <taxon>Leotiomycetes</taxon>
        <taxon>Helotiales</taxon>
        <taxon>Mollisiaceae</taxon>
        <taxon>Phialocephala</taxon>
        <taxon>Phialocephala fortinii species complex</taxon>
    </lineage>
</organism>
<accession>A0A1L7XH46</accession>
<dbReference type="Proteomes" id="UP000184330">
    <property type="component" value="Unassembled WGS sequence"/>
</dbReference>
<feature type="domain" description="F-box" evidence="2">
    <location>
        <begin position="84"/>
        <end position="131"/>
    </location>
</feature>
<name>A0A1L7XH46_9HELO</name>
<sequence length="376" mass="43339">MVPQSFDITVPERREFILGGSYNELLFQRPVSLVELLVVPVPPPPPSHVEKNKGKSSIAPFPASNAPARGGRKPGRHVVELAHDAHLAKLPTELCDFVFQNLSIRDVLHLSLTNRMFWEIGRKYLQAFARSRLGIWAGKNIVCVGTYLARNYYPRGLFNEHDKAEFLKERDPFGQPIHTLSTFTRRREGGSRRLDTYQRTPLHMLLQSPTVERTFSRMAEGDRMKIQHTLGFSQFYGSDESWILRNLTTKEFVRSEAIAIKPEYIHGPYIEYLGFGEVILSRICWSSTAILDIRYRGPINRGVWAGHSFDITTLDRHKEKATVAKEEWKDISEEVSKEVAEIWASEWGENWRESPVINTQRSWNIRENFFHASSIM</sequence>
<dbReference type="SUPFAM" id="SSF81383">
    <property type="entry name" value="F-box domain"/>
    <property type="match status" value="1"/>
</dbReference>
<protein>
    <recommendedName>
        <fullName evidence="2">F-box domain-containing protein</fullName>
    </recommendedName>
</protein>
<feature type="region of interest" description="Disordered" evidence="1">
    <location>
        <begin position="46"/>
        <end position="74"/>
    </location>
</feature>
<gene>
    <name evidence="3" type="ORF">PAC_14252</name>
</gene>